<evidence type="ECO:0000256" key="1">
    <source>
        <dbReference type="SAM" id="SignalP"/>
    </source>
</evidence>
<organism evidence="2 3">
    <name type="scientific">Deinococcus ruber</name>
    <dbReference type="NCBI Taxonomy" id="1848197"/>
    <lineage>
        <taxon>Bacteria</taxon>
        <taxon>Thermotogati</taxon>
        <taxon>Deinococcota</taxon>
        <taxon>Deinococci</taxon>
        <taxon>Deinococcales</taxon>
        <taxon>Deinococcaceae</taxon>
        <taxon>Deinococcus</taxon>
    </lineage>
</organism>
<dbReference type="RefSeq" id="WP_189088311.1">
    <property type="nucleotide sequence ID" value="NZ_BMQL01000003.1"/>
</dbReference>
<comment type="caution">
    <text evidence="2">The sequence shown here is derived from an EMBL/GenBank/DDBJ whole genome shotgun (WGS) entry which is preliminary data.</text>
</comment>
<accession>A0A918F3T1</accession>
<reference evidence="2" key="2">
    <citation type="submission" date="2020-09" db="EMBL/GenBank/DDBJ databases">
        <authorList>
            <person name="Sun Q."/>
            <person name="Ohkuma M."/>
        </authorList>
    </citation>
    <scope>NUCLEOTIDE SEQUENCE</scope>
    <source>
        <strain evidence="2">JCM 31311</strain>
    </source>
</reference>
<dbReference type="AlphaFoldDB" id="A0A918F3T1"/>
<feature type="chain" id="PRO_5036812078" description="Lipoprotein" evidence="1">
    <location>
        <begin position="25"/>
        <end position="152"/>
    </location>
</feature>
<reference evidence="2" key="1">
    <citation type="journal article" date="2014" name="Int. J. Syst. Evol. Microbiol.">
        <title>Complete genome sequence of Corynebacterium casei LMG S-19264T (=DSM 44701T), isolated from a smear-ripened cheese.</title>
        <authorList>
            <consortium name="US DOE Joint Genome Institute (JGI-PGF)"/>
            <person name="Walter F."/>
            <person name="Albersmeier A."/>
            <person name="Kalinowski J."/>
            <person name="Ruckert C."/>
        </authorList>
    </citation>
    <scope>NUCLEOTIDE SEQUENCE</scope>
    <source>
        <strain evidence="2">JCM 31311</strain>
    </source>
</reference>
<name>A0A918F3T1_9DEIO</name>
<protein>
    <recommendedName>
        <fullName evidence="4">Lipoprotein</fullName>
    </recommendedName>
</protein>
<feature type="signal peptide" evidence="1">
    <location>
        <begin position="1"/>
        <end position="24"/>
    </location>
</feature>
<evidence type="ECO:0000313" key="3">
    <source>
        <dbReference type="Proteomes" id="UP000603865"/>
    </source>
</evidence>
<dbReference type="EMBL" id="BMQL01000003">
    <property type="protein sequence ID" value="GGQ98751.1"/>
    <property type="molecule type" value="Genomic_DNA"/>
</dbReference>
<keyword evidence="1" id="KW-0732">Signal</keyword>
<evidence type="ECO:0008006" key="4">
    <source>
        <dbReference type="Google" id="ProtNLM"/>
    </source>
</evidence>
<evidence type="ECO:0000313" key="2">
    <source>
        <dbReference type="EMBL" id="GGQ98751.1"/>
    </source>
</evidence>
<proteinExistence type="predicted"/>
<gene>
    <name evidence="2" type="ORF">GCM10008957_08970</name>
</gene>
<keyword evidence="3" id="KW-1185">Reference proteome</keyword>
<dbReference type="Proteomes" id="UP000603865">
    <property type="component" value="Unassembled WGS sequence"/>
</dbReference>
<sequence length="152" mass="16105">MQLKFSHLAVPVMAFLTLSACAPASMGGMMAGSAASATRPDLNGFGGTWEGHVLRRDASDLNVVYSLNLNNYGNPVVGRISYQNCLADLVSPILSGSVLTLTEQVIQGPCLGGSFKLYRLDGGQELVYVGYQGSNGQPVSGRPNTFGYLDRQ</sequence>
<dbReference type="PROSITE" id="PS51257">
    <property type="entry name" value="PROKAR_LIPOPROTEIN"/>
    <property type="match status" value="1"/>
</dbReference>